<dbReference type="PIRSF" id="PIRSF015034">
    <property type="entry name" value="YacH"/>
    <property type="match status" value="1"/>
</dbReference>
<proteinExistence type="predicted"/>
<dbReference type="GO" id="GO:0046870">
    <property type="term" value="F:cadmium ion binding"/>
    <property type="evidence" value="ECO:0007669"/>
    <property type="project" value="TreeGrafter"/>
</dbReference>
<dbReference type="AlphaFoldDB" id="A0A937FFL8"/>
<dbReference type="GO" id="GO:1990170">
    <property type="term" value="P:stress response to cadmium ion"/>
    <property type="evidence" value="ECO:0007669"/>
    <property type="project" value="TreeGrafter"/>
</dbReference>
<gene>
    <name evidence="2" type="ORF">JK634_02565</name>
</gene>
<sequence length="173" mass="19652">MLCERCNKNEATVHMVKIINGNKSEVRLCEKCAADISDIPVSTSFEEFDGFPLQSILGGLVDYYNKNTKTQTESDIYCKKCGMAYNEFKKTGLLGCSECYESFSKSLSPIIKRVQGDVEHIGKIPEKCGKEILERNKILKLKEELQKVILAEEYERAAEIRDEIKILQDKLGE</sequence>
<evidence type="ECO:0000313" key="3">
    <source>
        <dbReference type="Proteomes" id="UP000623681"/>
    </source>
</evidence>
<feature type="domain" description="UVR" evidence="1">
    <location>
        <begin position="135"/>
        <end position="170"/>
    </location>
</feature>
<accession>A0A937FFL8</accession>
<keyword evidence="3" id="KW-1185">Reference proteome</keyword>
<dbReference type="PANTHER" id="PTHR38430:SF1">
    <property type="entry name" value="PROTEIN-ARGININE KINASE ACTIVATOR PROTEIN"/>
    <property type="match status" value="1"/>
</dbReference>
<organism evidence="2 3">
    <name type="scientific">Clostridium paridis</name>
    <dbReference type="NCBI Taxonomy" id="2803863"/>
    <lineage>
        <taxon>Bacteria</taxon>
        <taxon>Bacillati</taxon>
        <taxon>Bacillota</taxon>
        <taxon>Clostridia</taxon>
        <taxon>Eubacteriales</taxon>
        <taxon>Clostridiaceae</taxon>
        <taxon>Clostridium</taxon>
    </lineage>
</organism>
<dbReference type="Proteomes" id="UP000623681">
    <property type="component" value="Unassembled WGS sequence"/>
</dbReference>
<dbReference type="Pfam" id="PF02151">
    <property type="entry name" value="UVR"/>
    <property type="match status" value="1"/>
</dbReference>
<dbReference type="GO" id="GO:0008270">
    <property type="term" value="F:zinc ion binding"/>
    <property type="evidence" value="ECO:0007669"/>
    <property type="project" value="TreeGrafter"/>
</dbReference>
<reference evidence="2" key="1">
    <citation type="submission" date="2021-01" db="EMBL/GenBank/DDBJ databases">
        <title>Genome public.</title>
        <authorList>
            <person name="Liu C."/>
            <person name="Sun Q."/>
        </authorList>
    </citation>
    <scope>NUCLEOTIDE SEQUENCE</scope>
    <source>
        <strain evidence="2">YIM B02565</strain>
    </source>
</reference>
<dbReference type="PROSITE" id="PS50151">
    <property type="entry name" value="UVR"/>
    <property type="match status" value="1"/>
</dbReference>
<dbReference type="GO" id="GO:0005507">
    <property type="term" value="F:copper ion binding"/>
    <property type="evidence" value="ECO:0007669"/>
    <property type="project" value="TreeGrafter"/>
</dbReference>
<dbReference type="InterPro" id="IPR001943">
    <property type="entry name" value="UVR_dom"/>
</dbReference>
<evidence type="ECO:0000313" key="2">
    <source>
        <dbReference type="EMBL" id="MBL4930676.1"/>
    </source>
</evidence>
<dbReference type="InterPro" id="IPR025542">
    <property type="entry name" value="YacH"/>
</dbReference>
<dbReference type="GO" id="GO:1990169">
    <property type="term" value="P:stress response to copper ion"/>
    <property type="evidence" value="ECO:0007669"/>
    <property type="project" value="TreeGrafter"/>
</dbReference>
<evidence type="ECO:0000259" key="1">
    <source>
        <dbReference type="PROSITE" id="PS50151"/>
    </source>
</evidence>
<name>A0A937FFL8_9CLOT</name>
<comment type="caution">
    <text evidence="2">The sequence shown here is derived from an EMBL/GenBank/DDBJ whole genome shotgun (WGS) entry which is preliminary data.</text>
</comment>
<dbReference type="PANTHER" id="PTHR38430">
    <property type="entry name" value="PROTEIN-ARGININE KINASE ACTIVATOR PROTEIN"/>
    <property type="match status" value="1"/>
</dbReference>
<dbReference type="EMBL" id="JAESWA010000014">
    <property type="protein sequence ID" value="MBL4930676.1"/>
    <property type="molecule type" value="Genomic_DNA"/>
</dbReference>
<dbReference type="RefSeq" id="WP_202766062.1">
    <property type="nucleotide sequence ID" value="NZ_JAESWA010000014.1"/>
</dbReference>
<dbReference type="GO" id="GO:0050897">
    <property type="term" value="F:cobalt ion binding"/>
    <property type="evidence" value="ECO:0007669"/>
    <property type="project" value="TreeGrafter"/>
</dbReference>
<protein>
    <submittedName>
        <fullName evidence="2">UvrB/UvrC motif-containing protein</fullName>
    </submittedName>
</protein>